<reference evidence="6 7" key="1">
    <citation type="submission" date="2023-07" db="EMBL/GenBank/DDBJ databases">
        <title>Novel species of Thermanaerothrix with wide hydrolytic capabilities.</title>
        <authorList>
            <person name="Zayulina K.S."/>
            <person name="Podosokorskaya O.A."/>
            <person name="Elcheninov A.G."/>
        </authorList>
    </citation>
    <scope>NUCLEOTIDE SEQUENCE [LARGE SCALE GENOMIC DNA]</scope>
    <source>
        <strain evidence="6 7">4228-RoL</strain>
    </source>
</reference>
<evidence type="ECO:0000313" key="6">
    <source>
        <dbReference type="EMBL" id="MDT8898424.1"/>
    </source>
</evidence>
<keyword evidence="1" id="KW-0805">Transcription regulation</keyword>
<dbReference type="PROSITE" id="PS51063">
    <property type="entry name" value="HTH_CRP_2"/>
    <property type="match status" value="1"/>
</dbReference>
<dbReference type="PANTHER" id="PTHR24567">
    <property type="entry name" value="CRP FAMILY TRANSCRIPTIONAL REGULATORY PROTEIN"/>
    <property type="match status" value="1"/>
</dbReference>
<evidence type="ECO:0000259" key="5">
    <source>
        <dbReference type="PROSITE" id="PS51063"/>
    </source>
</evidence>
<feature type="domain" description="Cyclic nucleotide-binding" evidence="4">
    <location>
        <begin position="17"/>
        <end position="121"/>
    </location>
</feature>
<protein>
    <submittedName>
        <fullName evidence="6">Crp/Fnr family transcriptional regulator</fullName>
    </submittedName>
</protein>
<dbReference type="SMART" id="SM00419">
    <property type="entry name" value="HTH_CRP"/>
    <property type="match status" value="1"/>
</dbReference>
<dbReference type="Pfam" id="PF00027">
    <property type="entry name" value="cNMP_binding"/>
    <property type="match status" value="1"/>
</dbReference>
<accession>A0ABU3NNJ1</accession>
<dbReference type="InterPro" id="IPR012318">
    <property type="entry name" value="HTH_CRP"/>
</dbReference>
<dbReference type="PANTHER" id="PTHR24567:SF28">
    <property type="entry name" value="LISTERIOLYSIN REGULATORY PROTEIN"/>
    <property type="match status" value="1"/>
</dbReference>
<sequence>MTFSSAEIEAALRRVDVLRHATAAEVRALARLGLPRAVEEDGFFFFQDDPAEQVFILLQGRVKLCQITPEGQQVNLRTIAPYQVFGAVGAVRPDATYPACAQALEESVALVIPSADFQRILSANPALMFDLMTMMTDYIREMQDRYREMVTEQVEQRIARVVVRLAGQLGRRTPAGIELIFSRQDLAEMAGTTLYTVSRVLSGWEKRGLVLTGRERLVITQPHALMQVAEGSVPT</sequence>
<dbReference type="InterPro" id="IPR036388">
    <property type="entry name" value="WH-like_DNA-bd_sf"/>
</dbReference>
<keyword evidence="7" id="KW-1185">Reference proteome</keyword>
<keyword evidence="2" id="KW-0238">DNA-binding</keyword>
<dbReference type="Proteomes" id="UP001254165">
    <property type="component" value="Unassembled WGS sequence"/>
</dbReference>
<dbReference type="InterPro" id="IPR000595">
    <property type="entry name" value="cNMP-bd_dom"/>
</dbReference>
<dbReference type="InterPro" id="IPR014710">
    <property type="entry name" value="RmlC-like_jellyroll"/>
</dbReference>
<name>A0ABU3NNJ1_9CHLR</name>
<evidence type="ECO:0000313" key="7">
    <source>
        <dbReference type="Proteomes" id="UP001254165"/>
    </source>
</evidence>
<dbReference type="InterPro" id="IPR050397">
    <property type="entry name" value="Env_Response_Regulators"/>
</dbReference>
<keyword evidence="3" id="KW-0804">Transcription</keyword>
<evidence type="ECO:0000259" key="4">
    <source>
        <dbReference type="PROSITE" id="PS50042"/>
    </source>
</evidence>
<dbReference type="SUPFAM" id="SSF46785">
    <property type="entry name" value="Winged helix' DNA-binding domain"/>
    <property type="match status" value="1"/>
</dbReference>
<dbReference type="InterPro" id="IPR018490">
    <property type="entry name" value="cNMP-bd_dom_sf"/>
</dbReference>
<feature type="domain" description="HTH crp-type" evidence="5">
    <location>
        <begin position="152"/>
        <end position="223"/>
    </location>
</feature>
<gene>
    <name evidence="6" type="ORF">QYE77_09105</name>
</gene>
<dbReference type="InterPro" id="IPR036390">
    <property type="entry name" value="WH_DNA-bd_sf"/>
</dbReference>
<dbReference type="SMART" id="SM00100">
    <property type="entry name" value="cNMP"/>
    <property type="match status" value="1"/>
</dbReference>
<dbReference type="Gene3D" id="1.10.10.10">
    <property type="entry name" value="Winged helix-like DNA-binding domain superfamily/Winged helix DNA-binding domain"/>
    <property type="match status" value="1"/>
</dbReference>
<proteinExistence type="predicted"/>
<organism evidence="6 7">
    <name type="scientific">Thermanaerothrix solaris</name>
    <dbReference type="NCBI Taxonomy" id="3058434"/>
    <lineage>
        <taxon>Bacteria</taxon>
        <taxon>Bacillati</taxon>
        <taxon>Chloroflexota</taxon>
        <taxon>Anaerolineae</taxon>
        <taxon>Anaerolineales</taxon>
        <taxon>Anaerolineaceae</taxon>
        <taxon>Thermanaerothrix</taxon>
    </lineage>
</organism>
<dbReference type="PROSITE" id="PS50042">
    <property type="entry name" value="CNMP_BINDING_3"/>
    <property type="match status" value="1"/>
</dbReference>
<dbReference type="Gene3D" id="2.60.120.10">
    <property type="entry name" value="Jelly Rolls"/>
    <property type="match status" value="1"/>
</dbReference>
<dbReference type="Pfam" id="PF13545">
    <property type="entry name" value="HTH_Crp_2"/>
    <property type="match status" value="1"/>
</dbReference>
<dbReference type="RefSeq" id="WP_315625083.1">
    <property type="nucleotide sequence ID" value="NZ_JAUHMF010000002.1"/>
</dbReference>
<evidence type="ECO:0000256" key="2">
    <source>
        <dbReference type="ARBA" id="ARBA00023125"/>
    </source>
</evidence>
<dbReference type="CDD" id="cd00038">
    <property type="entry name" value="CAP_ED"/>
    <property type="match status" value="1"/>
</dbReference>
<evidence type="ECO:0000256" key="1">
    <source>
        <dbReference type="ARBA" id="ARBA00023015"/>
    </source>
</evidence>
<dbReference type="EMBL" id="JAUHMF010000002">
    <property type="protein sequence ID" value="MDT8898424.1"/>
    <property type="molecule type" value="Genomic_DNA"/>
</dbReference>
<dbReference type="SUPFAM" id="SSF51206">
    <property type="entry name" value="cAMP-binding domain-like"/>
    <property type="match status" value="1"/>
</dbReference>
<comment type="caution">
    <text evidence="6">The sequence shown here is derived from an EMBL/GenBank/DDBJ whole genome shotgun (WGS) entry which is preliminary data.</text>
</comment>
<evidence type="ECO:0000256" key="3">
    <source>
        <dbReference type="ARBA" id="ARBA00023163"/>
    </source>
</evidence>